<dbReference type="Gene3D" id="3.30.565.10">
    <property type="entry name" value="Histidine kinase-like ATPase, C-terminal domain"/>
    <property type="match status" value="1"/>
</dbReference>
<comment type="caution">
    <text evidence="13">The sequence shown here is derived from an EMBL/GenBank/DDBJ whole genome shotgun (WGS) entry which is preliminary data.</text>
</comment>
<evidence type="ECO:0000259" key="12">
    <source>
        <dbReference type="PROSITE" id="PS50109"/>
    </source>
</evidence>
<keyword evidence="9" id="KW-0175">Coiled coil</keyword>
<dbReference type="InterPro" id="IPR005467">
    <property type="entry name" value="His_kinase_dom"/>
</dbReference>
<evidence type="ECO:0000256" key="1">
    <source>
        <dbReference type="ARBA" id="ARBA00000085"/>
    </source>
</evidence>
<dbReference type="CDD" id="cd00082">
    <property type="entry name" value="HisKA"/>
    <property type="match status" value="1"/>
</dbReference>
<keyword evidence="6" id="KW-0418">Kinase</keyword>
<dbReference type="Pfam" id="PF02518">
    <property type="entry name" value="HATPase_c"/>
    <property type="match status" value="1"/>
</dbReference>
<dbReference type="SMART" id="SM00388">
    <property type="entry name" value="HisKA"/>
    <property type="match status" value="1"/>
</dbReference>
<dbReference type="SUPFAM" id="SSF47384">
    <property type="entry name" value="Homodimeric domain of signal transducing histidine kinase"/>
    <property type="match status" value="1"/>
</dbReference>
<evidence type="ECO:0000256" key="5">
    <source>
        <dbReference type="ARBA" id="ARBA00022741"/>
    </source>
</evidence>
<evidence type="ECO:0000256" key="10">
    <source>
        <dbReference type="SAM" id="MobiDB-lite"/>
    </source>
</evidence>
<dbReference type="Pfam" id="PF00512">
    <property type="entry name" value="HisKA"/>
    <property type="match status" value="1"/>
</dbReference>
<evidence type="ECO:0000256" key="11">
    <source>
        <dbReference type="SAM" id="Phobius"/>
    </source>
</evidence>
<accession>A0A2U2J3D3</accession>
<evidence type="ECO:0000313" key="13">
    <source>
        <dbReference type="EMBL" id="PWG02859.1"/>
    </source>
</evidence>
<dbReference type="InterPro" id="IPR004358">
    <property type="entry name" value="Sig_transdc_His_kin-like_C"/>
</dbReference>
<evidence type="ECO:0000256" key="8">
    <source>
        <dbReference type="ARBA" id="ARBA00023012"/>
    </source>
</evidence>
<keyword evidence="11" id="KW-0812">Transmembrane</keyword>
<feature type="transmembrane region" description="Helical" evidence="11">
    <location>
        <begin position="135"/>
        <end position="154"/>
    </location>
</feature>
<organism evidence="13 14">
    <name type="scientific">Allosphingosinicella humi</name>
    <dbReference type="NCBI Taxonomy" id="2068657"/>
    <lineage>
        <taxon>Bacteria</taxon>
        <taxon>Pseudomonadati</taxon>
        <taxon>Pseudomonadota</taxon>
        <taxon>Alphaproteobacteria</taxon>
        <taxon>Sphingomonadales</taxon>
        <taxon>Sphingomonadaceae</taxon>
        <taxon>Allosphingosinicella</taxon>
    </lineage>
</organism>
<keyword evidence="14" id="KW-1185">Reference proteome</keyword>
<dbReference type="InterPro" id="IPR036890">
    <property type="entry name" value="HATPase_C_sf"/>
</dbReference>
<keyword evidence="8" id="KW-0902">Two-component regulatory system</keyword>
<keyword evidence="5" id="KW-0547">Nucleotide-binding</keyword>
<feature type="coiled-coil region" evidence="9">
    <location>
        <begin position="216"/>
        <end position="253"/>
    </location>
</feature>
<reference evidence="13 14" key="1">
    <citation type="submission" date="2018-05" db="EMBL/GenBank/DDBJ databases">
        <title>Genome of Sphingosinicella humi QZX222.</title>
        <authorList>
            <person name="Qiao Z."/>
            <person name="Wang G."/>
        </authorList>
    </citation>
    <scope>NUCLEOTIDE SEQUENCE [LARGE SCALE GENOMIC DNA]</scope>
    <source>
        <strain evidence="13 14">QZX222</strain>
    </source>
</reference>
<dbReference type="Proteomes" id="UP000245916">
    <property type="component" value="Unassembled WGS sequence"/>
</dbReference>
<keyword evidence="11" id="KW-0472">Membrane</keyword>
<proteinExistence type="predicted"/>
<feature type="compositionally biased region" description="Basic and acidic residues" evidence="10">
    <location>
        <begin position="489"/>
        <end position="499"/>
    </location>
</feature>
<feature type="transmembrane region" description="Helical" evidence="11">
    <location>
        <begin position="111"/>
        <end position="129"/>
    </location>
</feature>
<dbReference type="AlphaFoldDB" id="A0A2U2J3D3"/>
<protein>
    <recommendedName>
        <fullName evidence="2">histidine kinase</fullName>
        <ecNumber evidence="2">2.7.13.3</ecNumber>
    </recommendedName>
</protein>
<evidence type="ECO:0000256" key="3">
    <source>
        <dbReference type="ARBA" id="ARBA00022553"/>
    </source>
</evidence>
<evidence type="ECO:0000256" key="6">
    <source>
        <dbReference type="ARBA" id="ARBA00022777"/>
    </source>
</evidence>
<keyword evidence="3" id="KW-0597">Phosphoprotein</keyword>
<dbReference type="InterPro" id="IPR003661">
    <property type="entry name" value="HisK_dim/P_dom"/>
</dbReference>
<dbReference type="PRINTS" id="PR00344">
    <property type="entry name" value="BCTRLSENSOR"/>
</dbReference>
<feature type="region of interest" description="Disordered" evidence="10">
    <location>
        <begin position="479"/>
        <end position="499"/>
    </location>
</feature>
<keyword evidence="11" id="KW-1133">Transmembrane helix</keyword>
<dbReference type="SMART" id="SM00387">
    <property type="entry name" value="HATPase_c"/>
    <property type="match status" value="1"/>
</dbReference>
<evidence type="ECO:0000256" key="9">
    <source>
        <dbReference type="SAM" id="Coils"/>
    </source>
</evidence>
<feature type="domain" description="Histidine kinase" evidence="12">
    <location>
        <begin position="269"/>
        <end position="484"/>
    </location>
</feature>
<dbReference type="Gene3D" id="1.10.287.130">
    <property type="match status" value="1"/>
</dbReference>
<evidence type="ECO:0000256" key="7">
    <source>
        <dbReference type="ARBA" id="ARBA00022840"/>
    </source>
</evidence>
<dbReference type="EC" id="2.7.13.3" evidence="2"/>
<keyword evidence="7" id="KW-0067">ATP-binding</keyword>
<feature type="transmembrane region" description="Helical" evidence="11">
    <location>
        <begin position="161"/>
        <end position="178"/>
    </location>
</feature>
<evidence type="ECO:0000313" key="14">
    <source>
        <dbReference type="Proteomes" id="UP000245916"/>
    </source>
</evidence>
<feature type="transmembrane region" description="Helical" evidence="11">
    <location>
        <begin position="67"/>
        <end position="85"/>
    </location>
</feature>
<evidence type="ECO:0000256" key="4">
    <source>
        <dbReference type="ARBA" id="ARBA00022679"/>
    </source>
</evidence>
<dbReference type="PROSITE" id="PS50109">
    <property type="entry name" value="HIS_KIN"/>
    <property type="match status" value="1"/>
</dbReference>
<dbReference type="InterPro" id="IPR036097">
    <property type="entry name" value="HisK_dim/P_sf"/>
</dbReference>
<dbReference type="GO" id="GO:0000155">
    <property type="term" value="F:phosphorelay sensor kinase activity"/>
    <property type="evidence" value="ECO:0007669"/>
    <property type="project" value="InterPro"/>
</dbReference>
<gene>
    <name evidence="13" type="ORF">DF286_08240</name>
</gene>
<dbReference type="PANTHER" id="PTHR43065">
    <property type="entry name" value="SENSOR HISTIDINE KINASE"/>
    <property type="match status" value="1"/>
</dbReference>
<evidence type="ECO:0000256" key="2">
    <source>
        <dbReference type="ARBA" id="ARBA00012438"/>
    </source>
</evidence>
<name>A0A2U2J3D3_9SPHN</name>
<dbReference type="EMBL" id="QFFF01000001">
    <property type="protein sequence ID" value="PWG02859.1"/>
    <property type="molecule type" value="Genomic_DNA"/>
</dbReference>
<dbReference type="InterPro" id="IPR003594">
    <property type="entry name" value="HATPase_dom"/>
</dbReference>
<dbReference type="GO" id="GO:0005524">
    <property type="term" value="F:ATP binding"/>
    <property type="evidence" value="ECO:0007669"/>
    <property type="project" value="UniProtKB-KW"/>
</dbReference>
<keyword evidence="4" id="KW-0808">Transferase</keyword>
<sequence length="499" mass="53673">MADRGKRSVAEGWRHSLSADSWRTLPPRLYIALVGQLFGTPPSVNMLEVLIVAAIGGLASWRSGDLVLAALTAATCAAILAIVPMRRHYAKRRILEQSAEAVRAFERRFEWLSWGVTAGIGLMGARAILASGDTLVHLMIGLIALGAAWVSVRYHYRPRIALGRIVGVNGLLGLALILSGNPYYLALGLVALAATRLSIGICAQLHNNAVTLLTTIEEKERLADLIETAHADLERRERERGAAEAALRRLQSEVGDAARLSAMGAMASTLAHELNQPLTAVANYVRGSRRLLERPTQANLEEVAEALAAAEEGTLRAGEIIRRLRGLVYRGAADTRPEDLDLLIHESVRLALSDISPAQVTCRLDLAAEARWAYVDQVQIQQVLINLIRNAAEAMETAPVREIVIATRLLREDLIEVTVADTGPGIGDIADAVLFAPFHSTKAEGLGIGLAISRTIVEAHGGKIWANNGPAGGAVFRLTLTSAPPPTSGKDRDNRIARK</sequence>
<dbReference type="SUPFAM" id="SSF55874">
    <property type="entry name" value="ATPase domain of HSP90 chaperone/DNA topoisomerase II/histidine kinase"/>
    <property type="match status" value="1"/>
</dbReference>
<comment type="catalytic activity">
    <reaction evidence="1">
        <text>ATP + protein L-histidine = ADP + protein N-phospho-L-histidine.</text>
        <dbReference type="EC" id="2.7.13.3"/>
    </reaction>
</comment>
<dbReference type="PANTHER" id="PTHR43065:SF10">
    <property type="entry name" value="PEROXIDE STRESS-ACTIVATED HISTIDINE KINASE MAK3"/>
    <property type="match status" value="1"/>
</dbReference>